<comment type="caution">
    <text evidence="1">The sequence shown here is derived from an EMBL/GenBank/DDBJ whole genome shotgun (WGS) entry which is preliminary data.</text>
</comment>
<organism evidence="1 2">
    <name type="scientific">Porites lobata</name>
    <dbReference type="NCBI Taxonomy" id="104759"/>
    <lineage>
        <taxon>Eukaryota</taxon>
        <taxon>Metazoa</taxon>
        <taxon>Cnidaria</taxon>
        <taxon>Anthozoa</taxon>
        <taxon>Hexacorallia</taxon>
        <taxon>Scleractinia</taxon>
        <taxon>Fungiina</taxon>
        <taxon>Poritidae</taxon>
        <taxon>Porites</taxon>
    </lineage>
</organism>
<proteinExistence type="predicted"/>
<gene>
    <name evidence="1" type="ORF">PLOB_00017739</name>
</gene>
<evidence type="ECO:0000313" key="1">
    <source>
        <dbReference type="EMBL" id="CAH3108546.1"/>
    </source>
</evidence>
<name>A0ABN8NI52_9CNID</name>
<evidence type="ECO:0000313" key="2">
    <source>
        <dbReference type="Proteomes" id="UP001159405"/>
    </source>
</evidence>
<sequence>MVDKADGALGAVCHCPAFASNTGTQSPCRNKLYSALRVLQITMYDVYVTNNQTENVYVRLKPQELSSVNPKFHQELHSLVREGEMDKSYIQTFLLRWGFRLIPPRQTVPFVTVACSSSGGTLMYASLYVRSELWAMDEEVDFHKFGCLFVRSDYTPPTVNPIGSFSFSFRQVNPEPVWIGAHEGDNIPTNAIKSSSGLEVEYFGRLVNGGPCGVSVTPDNKCSEWKSNTMYGLLQTSGEILQATGHQLYRVKSGDPIPPNAVIVGVSGTEGSLYLGRVGGKIPCSVSTEDGKIKKFFYPTGDETDFESSSGEILVLTKGTAA</sequence>
<keyword evidence="2" id="KW-1185">Reference proteome</keyword>
<accession>A0ABN8NI52</accession>
<protein>
    <submittedName>
        <fullName evidence="1">Uncharacterized protein</fullName>
    </submittedName>
</protein>
<reference evidence="1 2" key="1">
    <citation type="submission" date="2022-05" db="EMBL/GenBank/DDBJ databases">
        <authorList>
            <consortium name="Genoscope - CEA"/>
            <person name="William W."/>
        </authorList>
    </citation>
    <scope>NUCLEOTIDE SEQUENCE [LARGE SCALE GENOMIC DNA]</scope>
</reference>
<dbReference type="Proteomes" id="UP001159405">
    <property type="component" value="Unassembled WGS sequence"/>
</dbReference>
<dbReference type="EMBL" id="CALNXK010000021">
    <property type="protein sequence ID" value="CAH3108546.1"/>
    <property type="molecule type" value="Genomic_DNA"/>
</dbReference>